<evidence type="ECO:0000313" key="2">
    <source>
        <dbReference type="Proteomes" id="UP000009319"/>
    </source>
</evidence>
<comment type="caution">
    <text evidence="1">The sequence shown here is derived from an EMBL/GenBank/DDBJ whole genome shotgun (WGS) entry which is preliminary data.</text>
</comment>
<evidence type="ECO:0000313" key="1">
    <source>
        <dbReference type="EMBL" id="CCM78962.1"/>
    </source>
</evidence>
<dbReference type="EMBL" id="CANI01000041">
    <property type="protein sequence ID" value="CCM78962.1"/>
    <property type="molecule type" value="Genomic_DNA"/>
</dbReference>
<dbReference type="RefSeq" id="WP_007535820.1">
    <property type="nucleotide sequence ID" value="NZ_HF536773.1"/>
</dbReference>
<dbReference type="AlphaFoldDB" id="K0Q3J8"/>
<gene>
    <name evidence="1" type="ORF">BN77_p10197</name>
</gene>
<organism evidence="1 2">
    <name type="scientific">Rhizobium mesoamericanum STM3625</name>
    <dbReference type="NCBI Taxonomy" id="1211777"/>
    <lineage>
        <taxon>Bacteria</taxon>
        <taxon>Pseudomonadati</taxon>
        <taxon>Pseudomonadota</taxon>
        <taxon>Alphaproteobacteria</taxon>
        <taxon>Hyphomicrobiales</taxon>
        <taxon>Rhizobiaceae</taxon>
        <taxon>Rhizobium/Agrobacterium group</taxon>
        <taxon>Rhizobium</taxon>
    </lineage>
</organism>
<keyword evidence="2" id="KW-1185">Reference proteome</keyword>
<dbReference type="HOGENOM" id="CLU_1766515_0_0_5"/>
<reference evidence="1 2" key="1">
    <citation type="journal article" date="2013" name="Genome Announc.">
        <title>Draft Genome Sequence of Rhizobium mesoamericanum STM3625, a Nitrogen-Fixing Symbiont of Mimosa pudica Isolated in French Guiana (South America).</title>
        <authorList>
            <person name="Moulin L."/>
            <person name="Mornico D."/>
            <person name="Melkonian R."/>
            <person name="Klonowska A."/>
        </authorList>
    </citation>
    <scope>NUCLEOTIDE SEQUENCE [LARGE SCALE GENOMIC DNA]</scope>
    <source>
        <strain evidence="1 2">STM3625</strain>
    </source>
</reference>
<accession>K0Q3J8</accession>
<protein>
    <submittedName>
        <fullName evidence="1">Uncharacterized protein</fullName>
    </submittedName>
</protein>
<proteinExistence type="predicted"/>
<dbReference type="eggNOG" id="ENOG5032IWU">
    <property type="taxonomic scope" value="Bacteria"/>
</dbReference>
<name>K0Q3J8_9HYPH</name>
<sequence length="142" mass="16184">MQYDYVVGELHRDNDLAAFALMCSVAPTFGENDWAAIFDNTRAWRCITASDLAGRVRGLAVFRLLMHPEVGLLMDVPIFIALSAADHHEIAEILFSSLEAEATACQFIRVWNDLPRSLAELENTELFRRWDHGLIYRVHPRP</sequence>
<dbReference type="Proteomes" id="UP000009319">
    <property type="component" value="Unassembled WGS sequence"/>
</dbReference>